<sequence>MTEQHLQHTSSITNGKTKTYLGVDDSVDTAKSRFGVVDTTKRIWRRLQFDEWTFTLLLFLFSSSIVLGKLFLNHGIQYDYTLTDYFSFLDISTNRFSVPVFNKSHPYYKDIADKALIEPLNRYSWLIKAVLSGLATTGITWFIIYKDSNVPGVNPPSPFSPLKKRIAESPPLQINYLVGVLNGFLVFLYMCL</sequence>
<keyword evidence="1" id="KW-1133">Transmembrane helix</keyword>
<gene>
    <name evidence="2" type="ORF">TSAR_005660</name>
</gene>
<comment type="caution">
    <text evidence="2">The sequence shown here is derived from an EMBL/GenBank/DDBJ whole genome shotgun (WGS) entry which is preliminary data.</text>
</comment>
<organism evidence="2 3">
    <name type="scientific">Trichomalopsis sarcophagae</name>
    <dbReference type="NCBI Taxonomy" id="543379"/>
    <lineage>
        <taxon>Eukaryota</taxon>
        <taxon>Metazoa</taxon>
        <taxon>Ecdysozoa</taxon>
        <taxon>Arthropoda</taxon>
        <taxon>Hexapoda</taxon>
        <taxon>Insecta</taxon>
        <taxon>Pterygota</taxon>
        <taxon>Neoptera</taxon>
        <taxon>Endopterygota</taxon>
        <taxon>Hymenoptera</taxon>
        <taxon>Apocrita</taxon>
        <taxon>Proctotrupomorpha</taxon>
        <taxon>Chalcidoidea</taxon>
        <taxon>Pteromalidae</taxon>
        <taxon>Pteromalinae</taxon>
        <taxon>Trichomalopsis</taxon>
    </lineage>
</organism>
<dbReference type="Proteomes" id="UP000215335">
    <property type="component" value="Unassembled WGS sequence"/>
</dbReference>
<dbReference type="AlphaFoldDB" id="A0A232ERQ0"/>
<dbReference type="Pfam" id="PF15062">
    <property type="entry name" value="ARL6IP6"/>
    <property type="match status" value="1"/>
</dbReference>
<dbReference type="EMBL" id="NNAY01002581">
    <property type="protein sequence ID" value="OXU21001.1"/>
    <property type="molecule type" value="Genomic_DNA"/>
</dbReference>
<dbReference type="OrthoDB" id="10070125at2759"/>
<keyword evidence="1" id="KW-0472">Membrane</keyword>
<evidence type="ECO:0000313" key="3">
    <source>
        <dbReference type="Proteomes" id="UP000215335"/>
    </source>
</evidence>
<reference evidence="2 3" key="1">
    <citation type="journal article" date="2017" name="Curr. Biol.">
        <title>The Evolution of Venom by Co-option of Single-Copy Genes.</title>
        <authorList>
            <person name="Martinson E.O."/>
            <person name="Mrinalini"/>
            <person name="Kelkar Y.D."/>
            <person name="Chang C.H."/>
            <person name="Werren J.H."/>
        </authorList>
    </citation>
    <scope>NUCLEOTIDE SEQUENCE [LARGE SCALE GENOMIC DNA]</scope>
    <source>
        <strain evidence="2 3">Alberta</strain>
        <tissue evidence="2">Whole body</tissue>
    </source>
</reference>
<feature type="transmembrane region" description="Helical" evidence="1">
    <location>
        <begin position="174"/>
        <end position="191"/>
    </location>
</feature>
<feature type="transmembrane region" description="Helical" evidence="1">
    <location>
        <begin position="52"/>
        <end position="72"/>
    </location>
</feature>
<proteinExistence type="predicted"/>
<feature type="transmembrane region" description="Helical" evidence="1">
    <location>
        <begin position="125"/>
        <end position="144"/>
    </location>
</feature>
<keyword evidence="3" id="KW-1185">Reference proteome</keyword>
<dbReference type="InterPro" id="IPR029383">
    <property type="entry name" value="ARL6IP6"/>
</dbReference>
<protein>
    <submittedName>
        <fullName evidence="2">Uncharacterized protein</fullName>
    </submittedName>
</protein>
<evidence type="ECO:0000313" key="2">
    <source>
        <dbReference type="EMBL" id="OXU21001.1"/>
    </source>
</evidence>
<keyword evidence="1" id="KW-0812">Transmembrane</keyword>
<dbReference type="PANTHER" id="PTHR28640:SF1">
    <property type="entry name" value="ADP-RIBOSYLATION FACTOR-LIKE PROTEIN 6-INTERACTING PROTEIN 6"/>
    <property type="match status" value="1"/>
</dbReference>
<dbReference type="STRING" id="543379.A0A232ERQ0"/>
<name>A0A232ERQ0_9HYME</name>
<accession>A0A232ERQ0</accession>
<evidence type="ECO:0000256" key="1">
    <source>
        <dbReference type="SAM" id="Phobius"/>
    </source>
</evidence>
<dbReference type="PANTHER" id="PTHR28640">
    <property type="entry name" value="ADP-RIBOSYLATION FACTOR-LIKE PROTEIN 6-INTERACTING PROTEIN 6"/>
    <property type="match status" value="1"/>
</dbReference>